<sequence length="57" mass="6558">MDWQQANLSAPSYIDVHQQYAVSQKQILSHQPIGKLTTVDVVHLNEFVQKLRQAKLL</sequence>
<evidence type="ECO:0000313" key="1">
    <source>
        <dbReference type="EMBL" id="KRL20533.1"/>
    </source>
</evidence>
<dbReference type="Proteomes" id="UP000051439">
    <property type="component" value="Unassembled WGS sequence"/>
</dbReference>
<organism evidence="1 2">
    <name type="scientific">Lentilactobacillus kisonensis DSM 19906 = JCM 15041</name>
    <dbReference type="NCBI Taxonomy" id="1423766"/>
    <lineage>
        <taxon>Bacteria</taxon>
        <taxon>Bacillati</taxon>
        <taxon>Bacillota</taxon>
        <taxon>Bacilli</taxon>
        <taxon>Lactobacillales</taxon>
        <taxon>Lactobacillaceae</taxon>
        <taxon>Lentilactobacillus</taxon>
    </lineage>
</organism>
<keyword evidence="2" id="KW-1185">Reference proteome</keyword>
<gene>
    <name evidence="1" type="ORF">FC98_GL001396</name>
</gene>
<accession>A0A0R1NSA7</accession>
<name>A0A0R1NSA7_9LACO</name>
<comment type="caution">
    <text evidence="1">The sequence shown here is derived from an EMBL/GenBank/DDBJ whole genome shotgun (WGS) entry which is preliminary data.</text>
</comment>
<dbReference type="EMBL" id="AZEB01000024">
    <property type="protein sequence ID" value="KRL20533.1"/>
    <property type="molecule type" value="Genomic_DNA"/>
</dbReference>
<proteinExistence type="predicted"/>
<dbReference type="RefSeq" id="WP_008857363.1">
    <property type="nucleotide sequence ID" value="NZ_BBAU01000036.1"/>
</dbReference>
<dbReference type="AlphaFoldDB" id="A0A0R1NSA7"/>
<dbReference type="PATRIC" id="fig|1423766.4.peg.1442"/>
<evidence type="ECO:0000313" key="2">
    <source>
        <dbReference type="Proteomes" id="UP000051439"/>
    </source>
</evidence>
<evidence type="ECO:0008006" key="3">
    <source>
        <dbReference type="Google" id="ProtNLM"/>
    </source>
</evidence>
<protein>
    <recommendedName>
        <fullName evidence="3">Toxin-antitoxin system, toxin component, MazF domain protein</fullName>
    </recommendedName>
</protein>
<reference evidence="1 2" key="1">
    <citation type="journal article" date="2015" name="Genome Announc.">
        <title>Expanding the biotechnology potential of lactobacilli through comparative genomics of 213 strains and associated genera.</title>
        <authorList>
            <person name="Sun Z."/>
            <person name="Harris H.M."/>
            <person name="McCann A."/>
            <person name="Guo C."/>
            <person name="Argimon S."/>
            <person name="Zhang W."/>
            <person name="Yang X."/>
            <person name="Jeffery I.B."/>
            <person name="Cooney J.C."/>
            <person name="Kagawa T.F."/>
            <person name="Liu W."/>
            <person name="Song Y."/>
            <person name="Salvetti E."/>
            <person name="Wrobel A."/>
            <person name="Rasinkangas P."/>
            <person name="Parkhill J."/>
            <person name="Rea M.C."/>
            <person name="O'Sullivan O."/>
            <person name="Ritari J."/>
            <person name="Douillard F.P."/>
            <person name="Paul Ross R."/>
            <person name="Yang R."/>
            <person name="Briner A.E."/>
            <person name="Felis G.E."/>
            <person name="de Vos W.M."/>
            <person name="Barrangou R."/>
            <person name="Klaenhammer T.R."/>
            <person name="Caufield P.W."/>
            <person name="Cui Y."/>
            <person name="Zhang H."/>
            <person name="O'Toole P.W."/>
        </authorList>
    </citation>
    <scope>NUCLEOTIDE SEQUENCE [LARGE SCALE GENOMIC DNA]</scope>
    <source>
        <strain evidence="1 2">DSM 19906</strain>
    </source>
</reference>